<evidence type="ECO:0000313" key="6">
    <source>
        <dbReference type="Proteomes" id="UP000001572"/>
    </source>
</evidence>
<dbReference type="STRING" id="293826.Amet_3070"/>
<dbReference type="PROSITE" id="PS00211">
    <property type="entry name" value="ABC_TRANSPORTER_1"/>
    <property type="match status" value="1"/>
</dbReference>
<dbReference type="AlphaFoldDB" id="A6TSP2"/>
<dbReference type="HOGENOM" id="CLU_000604_1_2_9"/>
<keyword evidence="6" id="KW-1185">Reference proteome</keyword>
<dbReference type="Proteomes" id="UP000001572">
    <property type="component" value="Chromosome"/>
</dbReference>
<dbReference type="InterPro" id="IPR003593">
    <property type="entry name" value="AAA+_ATPase"/>
</dbReference>
<evidence type="ECO:0000313" key="5">
    <source>
        <dbReference type="EMBL" id="ABR49210.1"/>
    </source>
</evidence>
<dbReference type="InterPro" id="IPR003439">
    <property type="entry name" value="ABC_transporter-like_ATP-bd"/>
</dbReference>
<keyword evidence="2" id="KW-0547">Nucleotide-binding</keyword>
<dbReference type="CDD" id="cd03230">
    <property type="entry name" value="ABC_DR_subfamily_A"/>
    <property type="match status" value="1"/>
</dbReference>
<accession>A6TSP2</accession>
<reference evidence="6" key="1">
    <citation type="journal article" date="2016" name="Genome Announc.">
        <title>Complete genome sequence of Alkaliphilus metalliredigens strain QYMF, an alkaliphilic and metal-reducing bacterium isolated from borax-contaminated leachate ponds.</title>
        <authorList>
            <person name="Hwang C."/>
            <person name="Copeland A."/>
            <person name="Lucas S."/>
            <person name="Lapidus A."/>
            <person name="Barry K."/>
            <person name="Detter J.C."/>
            <person name="Glavina Del Rio T."/>
            <person name="Hammon N."/>
            <person name="Israni S."/>
            <person name="Dalin E."/>
            <person name="Tice H."/>
            <person name="Pitluck S."/>
            <person name="Chertkov O."/>
            <person name="Brettin T."/>
            <person name="Bruce D."/>
            <person name="Han C."/>
            <person name="Schmutz J."/>
            <person name="Larimer F."/>
            <person name="Land M.L."/>
            <person name="Hauser L."/>
            <person name="Kyrpides N."/>
            <person name="Mikhailova N."/>
            <person name="Ye Q."/>
            <person name="Zhou J."/>
            <person name="Richardson P."/>
            <person name="Fields M.W."/>
        </authorList>
    </citation>
    <scope>NUCLEOTIDE SEQUENCE [LARGE SCALE GENOMIC DNA]</scope>
    <source>
        <strain evidence="6">QYMF</strain>
    </source>
</reference>
<dbReference type="GO" id="GO:0016887">
    <property type="term" value="F:ATP hydrolysis activity"/>
    <property type="evidence" value="ECO:0007669"/>
    <property type="project" value="InterPro"/>
</dbReference>
<evidence type="ECO:0000256" key="1">
    <source>
        <dbReference type="ARBA" id="ARBA00022448"/>
    </source>
</evidence>
<evidence type="ECO:0000259" key="4">
    <source>
        <dbReference type="PROSITE" id="PS50893"/>
    </source>
</evidence>
<protein>
    <submittedName>
        <fullName evidence="5">ABC transporter related</fullName>
    </submittedName>
</protein>
<dbReference type="InterPro" id="IPR017871">
    <property type="entry name" value="ABC_transporter-like_CS"/>
</dbReference>
<dbReference type="Gene3D" id="3.40.50.300">
    <property type="entry name" value="P-loop containing nucleotide triphosphate hydrolases"/>
    <property type="match status" value="1"/>
</dbReference>
<dbReference type="SMART" id="SM00382">
    <property type="entry name" value="AAA"/>
    <property type="match status" value="1"/>
</dbReference>
<keyword evidence="1" id="KW-0813">Transport</keyword>
<dbReference type="RefSeq" id="WP_012064176.1">
    <property type="nucleotide sequence ID" value="NC_009633.1"/>
</dbReference>
<organism evidence="5 6">
    <name type="scientific">Alkaliphilus metalliredigens (strain QYMF)</name>
    <dbReference type="NCBI Taxonomy" id="293826"/>
    <lineage>
        <taxon>Bacteria</taxon>
        <taxon>Bacillati</taxon>
        <taxon>Bacillota</taxon>
        <taxon>Clostridia</taxon>
        <taxon>Peptostreptococcales</taxon>
        <taxon>Natronincolaceae</taxon>
        <taxon>Alkaliphilus</taxon>
    </lineage>
</organism>
<dbReference type="InterPro" id="IPR050763">
    <property type="entry name" value="ABC_transporter_ATP-binding"/>
</dbReference>
<gene>
    <name evidence="5" type="ordered locus">Amet_3070</name>
</gene>
<dbReference type="PROSITE" id="PS50893">
    <property type="entry name" value="ABC_TRANSPORTER_2"/>
    <property type="match status" value="1"/>
</dbReference>
<dbReference type="PANTHER" id="PTHR42711">
    <property type="entry name" value="ABC TRANSPORTER ATP-BINDING PROTEIN"/>
    <property type="match status" value="1"/>
</dbReference>
<proteinExistence type="predicted"/>
<dbReference type="PANTHER" id="PTHR42711:SF15">
    <property type="entry name" value="ABC-TYPE MULTIDRUG TRANSPORT SYSTEM, ATPASE COMPONENT"/>
    <property type="match status" value="1"/>
</dbReference>
<dbReference type="Pfam" id="PF00005">
    <property type="entry name" value="ABC_tran"/>
    <property type="match status" value="1"/>
</dbReference>
<dbReference type="OrthoDB" id="9804819at2"/>
<feature type="domain" description="ABC transporter" evidence="4">
    <location>
        <begin position="2"/>
        <end position="232"/>
    </location>
</feature>
<dbReference type="eggNOG" id="COG1131">
    <property type="taxonomic scope" value="Bacteria"/>
</dbReference>
<evidence type="ECO:0000256" key="3">
    <source>
        <dbReference type="ARBA" id="ARBA00022840"/>
    </source>
</evidence>
<dbReference type="SUPFAM" id="SSF52540">
    <property type="entry name" value="P-loop containing nucleoside triphosphate hydrolases"/>
    <property type="match status" value="1"/>
</dbReference>
<dbReference type="InterPro" id="IPR027417">
    <property type="entry name" value="P-loop_NTPase"/>
</dbReference>
<keyword evidence="3" id="KW-0067">ATP-binding</keyword>
<dbReference type="EMBL" id="CP000724">
    <property type="protein sequence ID" value="ABR49210.1"/>
    <property type="molecule type" value="Genomic_DNA"/>
</dbReference>
<evidence type="ECO:0000256" key="2">
    <source>
        <dbReference type="ARBA" id="ARBA00022741"/>
    </source>
</evidence>
<dbReference type="GO" id="GO:0005524">
    <property type="term" value="F:ATP binding"/>
    <property type="evidence" value="ECO:0007669"/>
    <property type="project" value="UniProtKB-KW"/>
</dbReference>
<name>A6TSP2_ALKMQ</name>
<dbReference type="KEGG" id="amt:Amet_3070"/>
<sequence length="301" mass="34461">MLKISNLSKTYVKTKHEALKDINLHITKGEFTALLGQNGAGKTSLINILGGNVKKTHGEVEIGGYDLERNELETKKMIGIVPQEISYDFAFTVDEILKKQSGYFGLKNNNEYIDSLLESLGLKDKKKAYGRELSGGMKRRLLIVKALVHKPQILILDEPTAGVDIELRQTMYEFLQSLHKNGMTIVLTTHYIEEAEKLCKRVIVIKDGAIIADEPKDKLLKDFSNEIEVEILFDSKLNITDFDFLREYSPKIKEESNVVLKIFKNDLTKVLEMIMAKEMNFIDLNIKKQKLEDVYLHLIRR</sequence>